<feature type="compositionally biased region" description="Basic and acidic residues" evidence="1">
    <location>
        <begin position="241"/>
        <end position="260"/>
    </location>
</feature>
<dbReference type="GO" id="GO:0016593">
    <property type="term" value="C:Cdc73/Paf1 complex"/>
    <property type="evidence" value="ECO:0007669"/>
    <property type="project" value="InterPro"/>
</dbReference>
<dbReference type="Proteomes" id="UP000294847">
    <property type="component" value="Chromosome 1"/>
</dbReference>
<feature type="compositionally biased region" description="Acidic residues" evidence="1">
    <location>
        <begin position="1"/>
        <end position="28"/>
    </location>
</feature>
<feature type="region of interest" description="Disordered" evidence="1">
    <location>
        <begin position="1"/>
        <end position="65"/>
    </location>
</feature>
<protein>
    <submittedName>
        <fullName evidence="2">Uncharacterized protein</fullName>
    </submittedName>
</protein>
<proteinExistence type="predicted"/>
<dbReference type="GO" id="GO:0032968">
    <property type="term" value="P:positive regulation of transcription elongation by RNA polymerase II"/>
    <property type="evidence" value="ECO:0007669"/>
    <property type="project" value="TreeGrafter"/>
</dbReference>
<dbReference type="VEuPathDB" id="FungiDB:M_BR32_EuGene_00080591"/>
<dbReference type="Pfam" id="PF04004">
    <property type="entry name" value="Leo1"/>
    <property type="match status" value="1"/>
</dbReference>
<dbReference type="InterPro" id="IPR007149">
    <property type="entry name" value="Leo1"/>
</dbReference>
<feature type="compositionally biased region" description="Acidic residues" evidence="1">
    <location>
        <begin position="382"/>
        <end position="391"/>
    </location>
</feature>
<feature type="compositionally biased region" description="Basic and acidic residues" evidence="1">
    <location>
        <begin position="297"/>
        <end position="310"/>
    </location>
</feature>
<dbReference type="GO" id="GO:1990269">
    <property type="term" value="F:RNA polymerase II C-terminal domain phosphoserine binding"/>
    <property type="evidence" value="ECO:0007669"/>
    <property type="project" value="TreeGrafter"/>
</dbReference>
<evidence type="ECO:0000313" key="2">
    <source>
        <dbReference type="EMBL" id="QBZ54641.1"/>
    </source>
</evidence>
<evidence type="ECO:0000313" key="3">
    <source>
        <dbReference type="Proteomes" id="UP000294847"/>
    </source>
</evidence>
<dbReference type="PANTHER" id="PTHR23146">
    <property type="entry name" value="LEO1 PROTEIN"/>
    <property type="match status" value="1"/>
</dbReference>
<gene>
    <name evidence="2" type="ORF">PoMZ_10349</name>
</gene>
<feature type="compositionally biased region" description="Acidic residues" evidence="1">
    <location>
        <begin position="37"/>
        <end position="46"/>
    </location>
</feature>
<sequence>MSDSDDVVDIADAGDEGDLFGDGGDESDIERPLSDHELDDEDDDDQQREREYGESSQRAPQYKEKRIMGLKMFRHRIPKPKDGNLRILKVPQFMKIVPEQYNEDSYEPTAWDLSEDKKKYPASVIRWRKNPETGKLESNANIYRWSDGSISVAVGDQHYDMDAKSLAPTGKGYDEKRDANYYAAAGHLSTEAFLTVGHITEELKVRPNEALEAAAVDRLMAKMDEATKHRHTQDDVIFRATEDPELQRKQAEMAEKERERLRRKKENAAARLEMGFGSSRFSGRSGGLSVGGLESGSGERRRGKGAGDKSRPKRRRPEYDSDDDLPQGARRQDDYDMADGFIAPSDEDISEGEEEDEDEDLLDEDEDRSPPKAKRQKKVSADDDADGDADDAPAAHAEQGGRRGRRLIVDDEDE</sequence>
<reference evidence="2 3" key="1">
    <citation type="journal article" date="2019" name="Mol. Biol. Evol.">
        <title>Blast fungal genomes show frequent chromosomal changes, gene gains and losses, and effector gene turnover.</title>
        <authorList>
            <person name="Gomez Luciano L.B."/>
            <person name="Jason Tsai I."/>
            <person name="Chuma I."/>
            <person name="Tosa Y."/>
            <person name="Chen Y.H."/>
            <person name="Li J.Y."/>
            <person name="Li M.Y."/>
            <person name="Jade Lu M.Y."/>
            <person name="Nakayashiki H."/>
            <person name="Li W.H."/>
        </authorList>
    </citation>
    <scope>NUCLEOTIDE SEQUENCE [LARGE SCALE GENOMIC DNA]</scope>
    <source>
        <strain evidence="2">MZ5-1-6</strain>
    </source>
</reference>
<feature type="region of interest" description="Disordered" evidence="1">
    <location>
        <begin position="241"/>
        <end position="414"/>
    </location>
</feature>
<dbReference type="GO" id="GO:0006368">
    <property type="term" value="P:transcription elongation by RNA polymerase II"/>
    <property type="evidence" value="ECO:0007669"/>
    <property type="project" value="InterPro"/>
</dbReference>
<dbReference type="EMBL" id="CP034204">
    <property type="protein sequence ID" value="QBZ54641.1"/>
    <property type="molecule type" value="Genomic_DNA"/>
</dbReference>
<dbReference type="PANTHER" id="PTHR23146:SF0">
    <property type="entry name" value="RNA POLYMERASE-ASSOCIATED PROTEIN LEO1"/>
    <property type="match status" value="1"/>
</dbReference>
<feature type="compositionally biased region" description="Acidic residues" evidence="1">
    <location>
        <begin position="345"/>
        <end position="367"/>
    </location>
</feature>
<name>A0A4P7MZP7_PYROR</name>
<dbReference type="AlphaFoldDB" id="A0A4P7MZP7"/>
<evidence type="ECO:0000256" key="1">
    <source>
        <dbReference type="SAM" id="MobiDB-lite"/>
    </source>
</evidence>
<organism evidence="2 3">
    <name type="scientific">Pyricularia oryzae</name>
    <name type="common">Rice blast fungus</name>
    <name type="synonym">Magnaporthe oryzae</name>
    <dbReference type="NCBI Taxonomy" id="318829"/>
    <lineage>
        <taxon>Eukaryota</taxon>
        <taxon>Fungi</taxon>
        <taxon>Dikarya</taxon>
        <taxon>Ascomycota</taxon>
        <taxon>Pezizomycotina</taxon>
        <taxon>Sordariomycetes</taxon>
        <taxon>Sordariomycetidae</taxon>
        <taxon>Magnaporthales</taxon>
        <taxon>Pyriculariaceae</taxon>
        <taxon>Pyricularia</taxon>
    </lineage>
</organism>
<feature type="compositionally biased region" description="Low complexity" evidence="1">
    <location>
        <begin position="269"/>
        <end position="283"/>
    </location>
</feature>
<accession>A0A4P7MZP7</accession>
<feature type="compositionally biased region" description="Gly residues" evidence="1">
    <location>
        <begin position="284"/>
        <end position="295"/>
    </location>
</feature>